<sequence length="87" mass="9382">MKRNMCSSSSIVTMPKGEYLVKCLELKGPCKGLVTLEMNGNLKAPATATTGKKITDFTLNGMEPFLTVDDCAKTGKCYTLAIVRTDS</sequence>
<evidence type="ECO:0000313" key="1">
    <source>
        <dbReference type="EMBL" id="CAA7050978.1"/>
    </source>
</evidence>
<accession>A0A6D2K3A5</accession>
<dbReference type="EMBL" id="CACVBM020001462">
    <property type="protein sequence ID" value="CAA7050978.1"/>
    <property type="molecule type" value="Genomic_DNA"/>
</dbReference>
<protein>
    <submittedName>
        <fullName evidence="1">Uncharacterized protein</fullName>
    </submittedName>
</protein>
<evidence type="ECO:0000313" key="2">
    <source>
        <dbReference type="Proteomes" id="UP000467841"/>
    </source>
</evidence>
<name>A0A6D2K3A5_9BRAS</name>
<comment type="caution">
    <text evidence="1">The sequence shown here is derived from an EMBL/GenBank/DDBJ whole genome shotgun (WGS) entry which is preliminary data.</text>
</comment>
<keyword evidence="2" id="KW-1185">Reference proteome</keyword>
<proteinExistence type="predicted"/>
<reference evidence="1" key="1">
    <citation type="submission" date="2020-01" db="EMBL/GenBank/DDBJ databases">
        <authorList>
            <person name="Mishra B."/>
        </authorList>
    </citation>
    <scope>NUCLEOTIDE SEQUENCE [LARGE SCALE GENOMIC DNA]</scope>
</reference>
<gene>
    <name evidence="1" type="ORF">MERR_LOCUS38213</name>
</gene>
<dbReference type="Proteomes" id="UP000467841">
    <property type="component" value="Unassembled WGS sequence"/>
</dbReference>
<dbReference type="InterPro" id="IPR012334">
    <property type="entry name" value="Pectin_lyas_fold"/>
</dbReference>
<dbReference type="AlphaFoldDB" id="A0A6D2K3A5"/>
<dbReference type="Gene3D" id="2.160.20.10">
    <property type="entry name" value="Single-stranded right-handed beta-helix, Pectin lyase-like"/>
    <property type="match status" value="1"/>
</dbReference>
<organism evidence="1 2">
    <name type="scientific">Microthlaspi erraticum</name>
    <dbReference type="NCBI Taxonomy" id="1685480"/>
    <lineage>
        <taxon>Eukaryota</taxon>
        <taxon>Viridiplantae</taxon>
        <taxon>Streptophyta</taxon>
        <taxon>Embryophyta</taxon>
        <taxon>Tracheophyta</taxon>
        <taxon>Spermatophyta</taxon>
        <taxon>Magnoliopsida</taxon>
        <taxon>eudicotyledons</taxon>
        <taxon>Gunneridae</taxon>
        <taxon>Pentapetalae</taxon>
        <taxon>rosids</taxon>
        <taxon>malvids</taxon>
        <taxon>Brassicales</taxon>
        <taxon>Brassicaceae</taxon>
        <taxon>Coluteocarpeae</taxon>
        <taxon>Microthlaspi</taxon>
    </lineage>
</organism>